<dbReference type="AlphaFoldDB" id="A0AAC9BFA4"/>
<dbReference type="RefSeq" id="WP_021196798.1">
    <property type="nucleotide sequence ID" value="NZ_CP012605.1"/>
</dbReference>
<organism evidence="1 2">
    <name type="scientific">Ralstonia insidiosa</name>
    <dbReference type="NCBI Taxonomy" id="190721"/>
    <lineage>
        <taxon>Bacteria</taxon>
        <taxon>Pseudomonadati</taxon>
        <taxon>Pseudomonadota</taxon>
        <taxon>Betaproteobacteria</taxon>
        <taxon>Burkholderiales</taxon>
        <taxon>Burkholderiaceae</taxon>
        <taxon>Ralstonia</taxon>
    </lineage>
</organism>
<accession>A0AAC9BFA4</accession>
<name>A0AAC9BFA4_9RALS</name>
<gene>
    <name evidence="1" type="ORF">ACS15_0794</name>
</gene>
<dbReference type="KEGG" id="rin:ACS15_0794"/>
<proteinExistence type="predicted"/>
<protein>
    <submittedName>
        <fullName evidence="1">HEPN domain protein</fullName>
    </submittedName>
</protein>
<sequence>MTTFSWPGYPKSISDFEALMAAIDSTLASEGLRPFQRPIHVGRKFWEAFRWEGQVLPPKALADNSGFDGNILMAKAHRWYEETYGDRLKSDWAFGYAPTRLGNAIWRVRAPVTYGQVRLFIDRNMKNQGIRLGSRGTEASLNVLCEVEGLPQGLVDRLTDHALHEHFEFHVFMHENLQWREELPQTDLLTLARADYDESTAAVLGHRFAQARWASQQAVEKTLKGLLSIAGTRYPTGGPNGHDLQHIGGLLKQHHGIDVSTALLSVAACSPKVRYGEEASSEEQALHANHAVLGVLEQLRKDPRTHQILSLTSAQHGT</sequence>
<dbReference type="Gene3D" id="1.20.120.330">
    <property type="entry name" value="Nucleotidyltransferases domain 2"/>
    <property type="match status" value="1"/>
</dbReference>
<reference evidence="1 2" key="1">
    <citation type="submission" date="2015-09" db="EMBL/GenBank/DDBJ databases">
        <authorList>
            <person name="Xu Y."/>
            <person name="Nagy A."/>
            <person name="Liu N.T."/>
            <person name="Nou X."/>
        </authorList>
    </citation>
    <scope>NUCLEOTIDE SEQUENCE [LARGE SCALE GENOMIC DNA]</scope>
    <source>
        <strain evidence="1 2">FC1138</strain>
    </source>
</reference>
<evidence type="ECO:0000313" key="2">
    <source>
        <dbReference type="Proteomes" id="UP000077927"/>
    </source>
</evidence>
<dbReference type="SUPFAM" id="SSF81593">
    <property type="entry name" value="Nucleotidyltransferase substrate binding subunit/domain"/>
    <property type="match status" value="1"/>
</dbReference>
<dbReference type="EMBL" id="CP012605">
    <property type="protein sequence ID" value="ANH72765.1"/>
    <property type="molecule type" value="Genomic_DNA"/>
</dbReference>
<evidence type="ECO:0000313" key="1">
    <source>
        <dbReference type="EMBL" id="ANH72765.1"/>
    </source>
</evidence>
<dbReference type="Proteomes" id="UP000077927">
    <property type="component" value="Chromosome 1"/>
</dbReference>